<protein>
    <submittedName>
        <fullName evidence="4">Uncharacterized protein</fullName>
    </submittedName>
</protein>
<keyword evidence="1" id="KW-0547">Nucleotide-binding</keyword>
<dbReference type="Gene3D" id="3.40.50.300">
    <property type="entry name" value="P-loop containing nucleotide triphosphate hydrolases"/>
    <property type="match status" value="1"/>
</dbReference>
<evidence type="ECO:0000256" key="2">
    <source>
        <dbReference type="ARBA" id="ARBA00023134"/>
    </source>
</evidence>
<dbReference type="AlphaFoldDB" id="A0A8C5LUR2"/>
<reference evidence="4" key="2">
    <citation type="submission" date="2025-09" db="UniProtKB">
        <authorList>
            <consortium name="Ensembl"/>
        </authorList>
    </citation>
    <scope>IDENTIFICATION</scope>
</reference>
<evidence type="ECO:0000313" key="4">
    <source>
        <dbReference type="Ensembl" id="ENSLLEP00000004700.1"/>
    </source>
</evidence>
<sequence>MLCYISLTYTCLFDLIVIEKSCLLFQFTGKRFQLMHDLTIRVEFGPQMITIDVMQIEVQVWDTAGQKRSPTFKFKHGDFMLYAKKSELESWRKVKKDEGEMFAWKHGLESRGITRGPVHGNQNKQQGWSLGSWG</sequence>
<dbReference type="InterPro" id="IPR001806">
    <property type="entry name" value="Small_GTPase"/>
</dbReference>
<dbReference type="SUPFAM" id="SSF52540">
    <property type="entry name" value="P-loop containing nucleoside triphosphate hydrolases"/>
    <property type="match status" value="1"/>
</dbReference>
<dbReference type="SMART" id="SM00175">
    <property type="entry name" value="RAB"/>
    <property type="match status" value="1"/>
</dbReference>
<dbReference type="PANTHER" id="PTHR47979">
    <property type="entry name" value="DRAB11-RELATED"/>
    <property type="match status" value="1"/>
</dbReference>
<keyword evidence="2" id="KW-0342">GTP-binding</keyword>
<dbReference type="GO" id="GO:0005525">
    <property type="term" value="F:GTP binding"/>
    <property type="evidence" value="ECO:0007669"/>
    <property type="project" value="UniProtKB-KW"/>
</dbReference>
<organism evidence="4 5">
    <name type="scientific">Leptobrachium leishanense</name>
    <name type="common">Leishan spiny toad</name>
    <dbReference type="NCBI Taxonomy" id="445787"/>
    <lineage>
        <taxon>Eukaryota</taxon>
        <taxon>Metazoa</taxon>
        <taxon>Chordata</taxon>
        <taxon>Craniata</taxon>
        <taxon>Vertebrata</taxon>
        <taxon>Euteleostomi</taxon>
        <taxon>Amphibia</taxon>
        <taxon>Batrachia</taxon>
        <taxon>Anura</taxon>
        <taxon>Pelobatoidea</taxon>
        <taxon>Megophryidae</taxon>
        <taxon>Leptobrachium</taxon>
    </lineage>
</organism>
<keyword evidence="5" id="KW-1185">Reference proteome</keyword>
<evidence type="ECO:0000256" key="3">
    <source>
        <dbReference type="SAM" id="MobiDB-lite"/>
    </source>
</evidence>
<dbReference type="GO" id="GO:0003924">
    <property type="term" value="F:GTPase activity"/>
    <property type="evidence" value="ECO:0007669"/>
    <property type="project" value="InterPro"/>
</dbReference>
<dbReference type="OrthoDB" id="8681758at2759"/>
<dbReference type="GeneTree" id="ENSGT00940000153886"/>
<accession>A0A8C5LUR2</accession>
<dbReference type="Pfam" id="PF00071">
    <property type="entry name" value="Ras"/>
    <property type="match status" value="1"/>
</dbReference>
<feature type="compositionally biased region" description="Polar residues" evidence="3">
    <location>
        <begin position="120"/>
        <end position="134"/>
    </location>
</feature>
<dbReference type="Proteomes" id="UP000694569">
    <property type="component" value="Unplaced"/>
</dbReference>
<name>A0A8C5LUR2_9ANUR</name>
<evidence type="ECO:0000256" key="1">
    <source>
        <dbReference type="ARBA" id="ARBA00022741"/>
    </source>
</evidence>
<dbReference type="InterPro" id="IPR027417">
    <property type="entry name" value="P-loop_NTPase"/>
</dbReference>
<dbReference type="Ensembl" id="ENSLLET00000004909.1">
    <property type="protein sequence ID" value="ENSLLEP00000004700.1"/>
    <property type="gene ID" value="ENSLLEG00000002978.1"/>
</dbReference>
<proteinExistence type="predicted"/>
<feature type="region of interest" description="Disordered" evidence="3">
    <location>
        <begin position="114"/>
        <end position="134"/>
    </location>
</feature>
<reference evidence="4" key="1">
    <citation type="submission" date="2025-08" db="UniProtKB">
        <authorList>
            <consortium name="Ensembl"/>
        </authorList>
    </citation>
    <scope>IDENTIFICATION</scope>
</reference>
<evidence type="ECO:0000313" key="5">
    <source>
        <dbReference type="Proteomes" id="UP000694569"/>
    </source>
</evidence>
<dbReference type="InterPro" id="IPR050209">
    <property type="entry name" value="Rab_GTPases_membrane_traffic"/>
</dbReference>